<evidence type="ECO:0000259" key="8">
    <source>
        <dbReference type="Pfam" id="PF10502"/>
    </source>
</evidence>
<dbReference type="Gene3D" id="2.10.109.10">
    <property type="entry name" value="Umud Fragment, subunit A"/>
    <property type="match status" value="1"/>
</dbReference>
<dbReference type="CDD" id="cd06530">
    <property type="entry name" value="S26_SPase_I"/>
    <property type="match status" value="1"/>
</dbReference>
<dbReference type="OrthoDB" id="9802919at2"/>
<gene>
    <name evidence="9" type="primary">lepB</name>
    <name evidence="9" type="ORF">BR63_06145</name>
</gene>
<dbReference type="InterPro" id="IPR019533">
    <property type="entry name" value="Peptidase_S26"/>
</dbReference>
<evidence type="ECO:0000256" key="3">
    <source>
        <dbReference type="ARBA" id="ARBA00009370"/>
    </source>
</evidence>
<dbReference type="KEGG" id="tfr:BR63_06145"/>
<keyword evidence="7" id="KW-0472">Membrane</keyword>
<comment type="catalytic activity">
    <reaction evidence="1 7">
        <text>Cleavage of hydrophobic, N-terminal signal or leader sequences from secreted and periplasmic proteins.</text>
        <dbReference type="EC" id="3.4.21.89"/>
    </reaction>
</comment>
<evidence type="ECO:0000256" key="5">
    <source>
        <dbReference type="ARBA" id="ARBA00022801"/>
    </source>
</evidence>
<comment type="subcellular location">
    <subcellularLocation>
        <location evidence="2">Cell membrane</location>
        <topology evidence="2">Single-pass type II membrane protein</topology>
    </subcellularLocation>
    <subcellularLocation>
        <location evidence="7">Membrane</location>
        <topology evidence="7">Single-pass type II membrane protein</topology>
    </subcellularLocation>
</comment>
<dbReference type="InterPro" id="IPR036286">
    <property type="entry name" value="LexA/Signal_pep-like_sf"/>
</dbReference>
<dbReference type="InterPro" id="IPR000223">
    <property type="entry name" value="Pept_S26A_signal_pept_1"/>
</dbReference>
<evidence type="ECO:0000256" key="4">
    <source>
        <dbReference type="ARBA" id="ARBA00013208"/>
    </source>
</evidence>
<evidence type="ECO:0000256" key="7">
    <source>
        <dbReference type="RuleBase" id="RU362042"/>
    </source>
</evidence>
<name>A0A7G6E1H4_THEFR</name>
<feature type="transmembrane region" description="Helical" evidence="7">
    <location>
        <begin position="26"/>
        <end position="46"/>
    </location>
</feature>
<dbReference type="GO" id="GO:0006465">
    <property type="term" value="P:signal peptide processing"/>
    <property type="evidence" value="ECO:0007669"/>
    <property type="project" value="InterPro"/>
</dbReference>
<evidence type="ECO:0000256" key="1">
    <source>
        <dbReference type="ARBA" id="ARBA00000677"/>
    </source>
</evidence>
<dbReference type="NCBIfam" id="TIGR02227">
    <property type="entry name" value="sigpep_I_bact"/>
    <property type="match status" value="1"/>
</dbReference>
<reference evidence="9 10" key="1">
    <citation type="journal article" date="2019" name="Front. Microbiol.">
        <title>Thermoanaerosceptrum fracticalcis gen. nov. sp. nov., a Novel Fumarate-Fermenting Microorganism From a Deep Fractured Carbonate Aquifer of the US Great Basin.</title>
        <authorList>
            <person name="Hamilton-Brehm S.D."/>
            <person name="Stewart L.E."/>
            <person name="Zavarin M."/>
            <person name="Caldwell M."/>
            <person name="Lawson P.A."/>
            <person name="Onstott T.C."/>
            <person name="Grzymski J."/>
            <person name="Neveux I."/>
            <person name="Lollar B.S."/>
            <person name="Russell C.E."/>
            <person name="Moser D.P."/>
        </authorList>
    </citation>
    <scope>NUCLEOTIDE SEQUENCE [LARGE SCALE GENOMIC DNA]</scope>
    <source>
        <strain evidence="9 10">DRI-13</strain>
    </source>
</reference>
<evidence type="ECO:0000256" key="2">
    <source>
        <dbReference type="ARBA" id="ARBA00004401"/>
    </source>
</evidence>
<dbReference type="RefSeq" id="WP_034422818.1">
    <property type="nucleotide sequence ID" value="NZ_CP045798.1"/>
</dbReference>
<dbReference type="InterPro" id="IPR019758">
    <property type="entry name" value="Pept_S26A_signal_pept_1_CS"/>
</dbReference>
<keyword evidence="7" id="KW-1133">Transmembrane helix</keyword>
<dbReference type="PRINTS" id="PR00727">
    <property type="entry name" value="LEADERPTASE"/>
</dbReference>
<dbReference type="GO" id="GO:0005886">
    <property type="term" value="C:plasma membrane"/>
    <property type="evidence" value="ECO:0007669"/>
    <property type="project" value="UniProtKB-SubCell"/>
</dbReference>
<feature type="domain" description="Peptidase S26" evidence="8">
    <location>
        <begin position="20"/>
        <end position="173"/>
    </location>
</feature>
<dbReference type="PROSITE" id="PS00761">
    <property type="entry name" value="SPASE_I_3"/>
    <property type="match status" value="1"/>
</dbReference>
<organism evidence="9 10">
    <name type="scientific">Thermanaerosceptrum fracticalcis</name>
    <dbReference type="NCBI Taxonomy" id="1712410"/>
    <lineage>
        <taxon>Bacteria</taxon>
        <taxon>Bacillati</taxon>
        <taxon>Bacillota</taxon>
        <taxon>Clostridia</taxon>
        <taxon>Eubacteriales</taxon>
        <taxon>Peptococcaceae</taxon>
        <taxon>Thermanaerosceptrum</taxon>
    </lineage>
</organism>
<dbReference type="GO" id="GO:0009003">
    <property type="term" value="F:signal peptidase activity"/>
    <property type="evidence" value="ECO:0007669"/>
    <property type="project" value="UniProtKB-EC"/>
</dbReference>
<keyword evidence="10" id="KW-1185">Reference proteome</keyword>
<dbReference type="Pfam" id="PF10502">
    <property type="entry name" value="Peptidase_S26"/>
    <property type="match status" value="1"/>
</dbReference>
<dbReference type="AlphaFoldDB" id="A0A7G6E1H4"/>
<dbReference type="Proteomes" id="UP000515847">
    <property type="component" value="Chromosome"/>
</dbReference>
<dbReference type="SUPFAM" id="SSF51306">
    <property type="entry name" value="LexA/Signal peptidase"/>
    <property type="match status" value="1"/>
</dbReference>
<dbReference type="InterPro" id="IPR019757">
    <property type="entry name" value="Pept_S26A_signal_pept_1_Lys-AS"/>
</dbReference>
<evidence type="ECO:0000256" key="6">
    <source>
        <dbReference type="PIRSR" id="PIRSR600223-1"/>
    </source>
</evidence>
<sequence length="182" mass="21202">MKVKAVERENKTNQGAFTLRELLQSLLVALFLVVIIKTFIVQLFWIPSRSMEPILLINDRIIVTKFSYWYEEPQRGDIIVFRFPKDTSKHLVKRVIGMGGEIISIRNNQVYINGKLLDEPYINNEKYQDFGPVVVPDGHYFVLGDNRDSSEDSRSWGYVPARLVVGKAQYRYWPLSRVGKIY</sequence>
<dbReference type="PANTHER" id="PTHR43390">
    <property type="entry name" value="SIGNAL PEPTIDASE I"/>
    <property type="match status" value="1"/>
</dbReference>
<keyword evidence="5 7" id="KW-0378">Hydrolase</keyword>
<keyword evidence="7" id="KW-0645">Protease</keyword>
<proteinExistence type="inferred from homology"/>
<comment type="similarity">
    <text evidence="3 7">Belongs to the peptidase S26 family.</text>
</comment>
<evidence type="ECO:0000313" key="10">
    <source>
        <dbReference type="Proteomes" id="UP000515847"/>
    </source>
</evidence>
<accession>A0A7G6E1H4</accession>
<dbReference type="PANTHER" id="PTHR43390:SF1">
    <property type="entry name" value="CHLOROPLAST PROCESSING PEPTIDASE"/>
    <property type="match status" value="1"/>
</dbReference>
<dbReference type="GO" id="GO:0004252">
    <property type="term" value="F:serine-type endopeptidase activity"/>
    <property type="evidence" value="ECO:0007669"/>
    <property type="project" value="InterPro"/>
</dbReference>
<feature type="active site" evidence="6">
    <location>
        <position position="93"/>
    </location>
</feature>
<protein>
    <recommendedName>
        <fullName evidence="4 7">Signal peptidase I</fullName>
        <ecNumber evidence="4 7">3.4.21.89</ecNumber>
    </recommendedName>
</protein>
<dbReference type="EC" id="3.4.21.89" evidence="4 7"/>
<evidence type="ECO:0000313" key="9">
    <source>
        <dbReference type="EMBL" id="QNB45928.1"/>
    </source>
</evidence>
<feature type="active site" evidence="6">
    <location>
        <position position="50"/>
    </location>
</feature>
<keyword evidence="7" id="KW-0812">Transmembrane</keyword>
<dbReference type="PROSITE" id="PS00760">
    <property type="entry name" value="SPASE_I_2"/>
    <property type="match status" value="1"/>
</dbReference>
<dbReference type="EMBL" id="CP045798">
    <property type="protein sequence ID" value="QNB45928.1"/>
    <property type="molecule type" value="Genomic_DNA"/>
</dbReference>